<keyword evidence="1" id="KW-0472">Membrane</keyword>
<evidence type="ECO:0000313" key="2">
    <source>
        <dbReference type="EMBL" id="OUQ67703.1"/>
    </source>
</evidence>
<dbReference type="AlphaFoldDB" id="A0A1Y4VE91"/>
<protein>
    <submittedName>
        <fullName evidence="2">DUF3592 domain-containing protein</fullName>
    </submittedName>
</protein>
<feature type="transmembrane region" description="Helical" evidence="1">
    <location>
        <begin position="32"/>
        <end position="51"/>
    </location>
</feature>
<proteinExistence type="predicted"/>
<comment type="caution">
    <text evidence="2">The sequence shown here is derived from an EMBL/GenBank/DDBJ whole genome shotgun (WGS) entry which is preliminary data.</text>
</comment>
<accession>A0A1Y4VE91</accession>
<evidence type="ECO:0000313" key="3">
    <source>
        <dbReference type="Proteomes" id="UP000196036"/>
    </source>
</evidence>
<organism evidence="2 3">
    <name type="scientific">Bacteroides xylanisolvens</name>
    <dbReference type="NCBI Taxonomy" id="371601"/>
    <lineage>
        <taxon>Bacteria</taxon>
        <taxon>Pseudomonadati</taxon>
        <taxon>Bacteroidota</taxon>
        <taxon>Bacteroidia</taxon>
        <taxon>Bacteroidales</taxon>
        <taxon>Bacteroidaceae</taxon>
        <taxon>Bacteroides</taxon>
    </lineage>
</organism>
<keyword evidence="1" id="KW-1133">Transmembrane helix</keyword>
<dbReference type="Proteomes" id="UP000196036">
    <property type="component" value="Unassembled WGS sequence"/>
</dbReference>
<sequence length="146" mass="17194">MRQKRKRKIIKTIPKKKYVQKPPHKGTFWSEYSFAIIAFFFMVFVSFLLYYSSLPENYDKETVGNIVRHELKYDMTQGRMGGSVSYSFVVYYQYMVGGEHYSSKVSLGYTRQNIPFIKKIKDYGSMYPVTVTYDSHNPQISTIVVE</sequence>
<gene>
    <name evidence="2" type="ORF">B5E52_12085</name>
</gene>
<keyword evidence="1" id="KW-0812">Transmembrane</keyword>
<reference evidence="3" key="1">
    <citation type="submission" date="2017-04" db="EMBL/GenBank/DDBJ databases">
        <title>Function of individual gut microbiota members based on whole genome sequencing of pure cultures obtained from chicken caecum.</title>
        <authorList>
            <person name="Medvecky M."/>
            <person name="Cejkova D."/>
            <person name="Polansky O."/>
            <person name="Karasova D."/>
            <person name="Kubasova T."/>
            <person name="Cizek A."/>
            <person name="Rychlik I."/>
        </authorList>
    </citation>
    <scope>NUCLEOTIDE SEQUENCE [LARGE SCALE GENOMIC DNA]</scope>
    <source>
        <strain evidence="3">An109</strain>
    </source>
</reference>
<evidence type="ECO:0000256" key="1">
    <source>
        <dbReference type="SAM" id="Phobius"/>
    </source>
</evidence>
<dbReference type="EMBL" id="NFLW01000022">
    <property type="protein sequence ID" value="OUQ67703.1"/>
    <property type="molecule type" value="Genomic_DNA"/>
</dbReference>
<name>A0A1Y4VE91_9BACE</name>
<dbReference type="RefSeq" id="WP_008643557.1">
    <property type="nucleotide sequence ID" value="NZ_BAABZH010000002.1"/>
</dbReference>